<dbReference type="FunFam" id="3.40.50.300:FF:000010">
    <property type="entry name" value="Chaperone clpB 1, putative"/>
    <property type="match status" value="1"/>
</dbReference>
<comment type="caution">
    <text evidence="12">The sequence shown here is derived from an EMBL/GenBank/DDBJ whole genome shotgun (WGS) entry which is preliminary data.</text>
</comment>
<dbReference type="EMBL" id="PFBX01000006">
    <property type="protein sequence ID" value="PIT87775.1"/>
    <property type="molecule type" value="Genomic_DNA"/>
</dbReference>
<name>A0A2M6W4X2_9BACT</name>
<dbReference type="GO" id="GO:0042026">
    <property type="term" value="P:protein refolding"/>
    <property type="evidence" value="ECO:0007669"/>
    <property type="project" value="UniProtKB-UniRule"/>
</dbReference>
<dbReference type="CDD" id="cd00009">
    <property type="entry name" value="AAA"/>
    <property type="match status" value="1"/>
</dbReference>
<dbReference type="Pfam" id="PF17871">
    <property type="entry name" value="AAA_lid_9"/>
    <property type="match status" value="1"/>
</dbReference>
<dbReference type="FunFam" id="3.40.50.300:FF:000025">
    <property type="entry name" value="ATP-dependent Clp protease subunit"/>
    <property type="match status" value="1"/>
</dbReference>
<feature type="domain" description="Clp R" evidence="11">
    <location>
        <begin position="2"/>
        <end position="152"/>
    </location>
</feature>
<proteinExistence type="inferred from homology"/>
<dbReference type="InterPro" id="IPR019489">
    <property type="entry name" value="Clp_ATPase_C"/>
</dbReference>
<dbReference type="GO" id="GO:0005737">
    <property type="term" value="C:cytoplasm"/>
    <property type="evidence" value="ECO:0007669"/>
    <property type="project" value="UniProtKB-SubCell"/>
</dbReference>
<comment type="function">
    <text evidence="10">Part of a stress-induced multi-chaperone system, it is involved in the recovery of the cell from heat-induced damage, in cooperation with DnaK, DnaJ and GrpE.</text>
</comment>
<keyword evidence="2 8" id="KW-0677">Repeat</keyword>
<comment type="subunit">
    <text evidence="10">Homohexamer; The oligomerization is ATP-dependent.</text>
</comment>
<evidence type="ECO:0000259" key="11">
    <source>
        <dbReference type="PROSITE" id="PS51903"/>
    </source>
</evidence>
<dbReference type="InterPro" id="IPR036628">
    <property type="entry name" value="Clp_N_dom_sf"/>
</dbReference>
<keyword evidence="5 10" id="KW-0175">Coiled coil</keyword>
<dbReference type="Gene3D" id="1.10.1780.10">
    <property type="entry name" value="Clp, N-terminal domain"/>
    <property type="match status" value="1"/>
</dbReference>
<dbReference type="GO" id="GO:0016887">
    <property type="term" value="F:ATP hydrolysis activity"/>
    <property type="evidence" value="ECO:0007669"/>
    <property type="project" value="InterPro"/>
</dbReference>
<dbReference type="Proteomes" id="UP000231183">
    <property type="component" value="Unassembled WGS sequence"/>
</dbReference>
<dbReference type="InterPro" id="IPR018368">
    <property type="entry name" value="ClpA/B_CS1"/>
</dbReference>
<dbReference type="GO" id="GO:0005524">
    <property type="term" value="F:ATP binding"/>
    <property type="evidence" value="ECO:0007669"/>
    <property type="project" value="UniProtKB-UniRule"/>
</dbReference>
<dbReference type="InterPro" id="IPR050130">
    <property type="entry name" value="ClpA_ClpB"/>
</dbReference>
<dbReference type="Gene3D" id="1.10.8.60">
    <property type="match status" value="1"/>
</dbReference>
<evidence type="ECO:0000256" key="8">
    <source>
        <dbReference type="PROSITE-ProRule" id="PRU01251"/>
    </source>
</evidence>
<dbReference type="FunFam" id="1.10.8.60:FF:000017">
    <property type="entry name" value="ATP-dependent chaperone ClpB"/>
    <property type="match status" value="1"/>
</dbReference>
<dbReference type="SUPFAM" id="SSF52540">
    <property type="entry name" value="P-loop containing nucleoside triphosphate hydrolases"/>
    <property type="match status" value="2"/>
</dbReference>
<feature type="coiled-coil region" evidence="10">
    <location>
        <begin position="418"/>
        <end position="578"/>
    </location>
</feature>
<organism evidence="12 13">
    <name type="scientific">Candidatus Magasanikbacteria bacterium CG10_big_fil_rev_8_21_14_0_10_40_10</name>
    <dbReference type="NCBI Taxonomy" id="1974648"/>
    <lineage>
        <taxon>Bacteria</taxon>
        <taxon>Candidatus Magasanikiibacteriota</taxon>
    </lineage>
</organism>
<dbReference type="InterPro" id="IPR017730">
    <property type="entry name" value="Chaperonin_ClpB"/>
</dbReference>
<evidence type="ECO:0000313" key="12">
    <source>
        <dbReference type="EMBL" id="PIT87775.1"/>
    </source>
</evidence>
<dbReference type="PRINTS" id="PR00300">
    <property type="entry name" value="CLPPROTEASEA"/>
</dbReference>
<dbReference type="Pfam" id="PF02861">
    <property type="entry name" value="Clp_N"/>
    <property type="match status" value="1"/>
</dbReference>
<dbReference type="CDD" id="cd19499">
    <property type="entry name" value="RecA-like_ClpB_Hsp104-like"/>
    <property type="match status" value="1"/>
</dbReference>
<evidence type="ECO:0000313" key="13">
    <source>
        <dbReference type="Proteomes" id="UP000231183"/>
    </source>
</evidence>
<keyword evidence="4 9" id="KW-0067">ATP-binding</keyword>
<dbReference type="SMART" id="SM01086">
    <property type="entry name" value="ClpB_D2-small"/>
    <property type="match status" value="1"/>
</dbReference>
<dbReference type="Pfam" id="PF00004">
    <property type="entry name" value="AAA"/>
    <property type="match status" value="1"/>
</dbReference>
<dbReference type="PROSITE" id="PS00870">
    <property type="entry name" value="CLPAB_1"/>
    <property type="match status" value="1"/>
</dbReference>
<evidence type="ECO:0000256" key="10">
    <source>
        <dbReference type="RuleBase" id="RU362034"/>
    </source>
</evidence>
<dbReference type="Pfam" id="PF10431">
    <property type="entry name" value="ClpB_D2-small"/>
    <property type="match status" value="1"/>
</dbReference>
<dbReference type="FunFam" id="3.40.50.300:FF:000120">
    <property type="entry name" value="ATP-dependent chaperone ClpB"/>
    <property type="match status" value="1"/>
</dbReference>
<dbReference type="Gene3D" id="3.40.50.300">
    <property type="entry name" value="P-loop containing nucleotide triphosphate hydrolases"/>
    <property type="match status" value="3"/>
</dbReference>
<keyword evidence="3 9" id="KW-0547">Nucleotide-binding</keyword>
<evidence type="ECO:0000256" key="6">
    <source>
        <dbReference type="ARBA" id="ARBA00023186"/>
    </source>
</evidence>
<dbReference type="InterPro" id="IPR003593">
    <property type="entry name" value="AAA+_ATPase"/>
</dbReference>
<dbReference type="PANTHER" id="PTHR11638:SF175">
    <property type="entry name" value="ATP-DEPENDENT CLP PROTEASE, ATP-BINDING SUBUNIT CLPC"/>
    <property type="match status" value="1"/>
</dbReference>
<dbReference type="InterPro" id="IPR003959">
    <property type="entry name" value="ATPase_AAA_core"/>
</dbReference>
<protein>
    <recommendedName>
        <fullName evidence="10">Chaperone protein ClpB</fullName>
    </recommendedName>
</protein>
<dbReference type="SMART" id="SM00382">
    <property type="entry name" value="AAA"/>
    <property type="match status" value="2"/>
</dbReference>
<reference evidence="13" key="1">
    <citation type="submission" date="2017-09" db="EMBL/GenBank/DDBJ databases">
        <title>Depth-based differentiation of microbial function through sediment-hosted aquifers and enrichment of novel symbionts in the deep terrestrial subsurface.</title>
        <authorList>
            <person name="Probst A.J."/>
            <person name="Ladd B."/>
            <person name="Jarett J.K."/>
            <person name="Geller-Mcgrath D.E."/>
            <person name="Sieber C.M.K."/>
            <person name="Emerson J.B."/>
            <person name="Anantharaman K."/>
            <person name="Thomas B.C."/>
            <person name="Malmstrom R."/>
            <person name="Stieglmeier M."/>
            <person name="Klingl A."/>
            <person name="Woyke T."/>
            <person name="Ryan C.M."/>
            <person name="Banfield J.F."/>
        </authorList>
    </citation>
    <scope>NUCLEOTIDE SEQUENCE [LARGE SCALE GENOMIC DNA]</scope>
</reference>
<comment type="similarity">
    <text evidence="1 9">Belongs to the ClpA/ClpB family.</text>
</comment>
<dbReference type="SUPFAM" id="SSF81923">
    <property type="entry name" value="Double Clp-N motif"/>
    <property type="match status" value="1"/>
</dbReference>
<dbReference type="GO" id="GO:0034605">
    <property type="term" value="P:cellular response to heat"/>
    <property type="evidence" value="ECO:0007669"/>
    <property type="project" value="TreeGrafter"/>
</dbReference>
<dbReference type="InterPro" id="IPR004176">
    <property type="entry name" value="Clp_R_N"/>
</dbReference>
<evidence type="ECO:0000256" key="1">
    <source>
        <dbReference type="ARBA" id="ARBA00008675"/>
    </source>
</evidence>
<evidence type="ECO:0000256" key="4">
    <source>
        <dbReference type="ARBA" id="ARBA00022840"/>
    </source>
</evidence>
<dbReference type="Pfam" id="PF07724">
    <property type="entry name" value="AAA_2"/>
    <property type="match status" value="1"/>
</dbReference>
<sequence>MIPQNFTNKSQEILQNSALIANKNGQPQVEPPHLFFAMLEDSQGITGSILSKIGANTMAIKALIQALIDKLPKQTGPLNSGGPIGQIMLGQAMIFILQNSATEAQKMQDSYVSVEHMFLAFLSNKNPIAQILEKQGVTYEQSLAVLVKIRGTQKVDSPDPENKYNVLEKYSTDLTKMASQEKIDPIIGRDNEIRRVMQILTRRTKNNPVLIGEPGTGKTAIVEGLAQRIVNGDVPESLKDKKVIALDLGALLAGTKFRGEFEDRLKAVLKEIEQSHGKIILFIDELHTIVGAGSSEGSVDASNMLKPALARGKIHAIGATTLKEYQKHIEKDAALERRFQPVMVNEPSDEDAIAILRGIKEKYEVHHGVRITDSAIVTAVELSQRYITDRFLPDKAIDLVDEATSALRLQIDSMPDDLDSMKRRTIKLEIERQALKKEKDSDSIERLKKLEKELADLKEKSQELEVRWKNEKEVISRIHNHKKEIDSLRQQAEIEERKGDLQKVAEIRYGRIPDLTGNIKKDEEKLIQLQRDKGILKEEVSEADIAGVVSRWTGVPVAKMLQSEVDKLKNIEIELDQKVVGQTEAVKAVANAIRRSRAGIAEPNRPIGSFIFLGPTGVGKTELAKSLAEFMFDTSEALVRVDMSEYMEKHSVAKITGSPPGYVGYDEGGQLTEIIRRKPYSVILFDEIEKAHHDVFNILLQILDEGHVTDSKGRTINFKNTIIIMTSNLGSELILDMHKKGDFGFGGIKAKNARQNDKKIQASVMEQLRANFKPEFLNRVDEIIVFHSLTDKDIAKIVDIQLIEVQKRLADKKITLEINDATKKYLAKKGYDPDYGARPLRRLIQTEIMDQLALQIIEGKIKDNQKVKINVAKKGLEIK</sequence>
<keyword evidence="6 9" id="KW-0143">Chaperone</keyword>
<evidence type="ECO:0000256" key="5">
    <source>
        <dbReference type="ARBA" id="ARBA00023054"/>
    </source>
</evidence>
<keyword evidence="10" id="KW-0346">Stress response</keyword>
<comment type="subunit">
    <text evidence="7">Homohexamer. The oligomerization is ATP-dependent.</text>
</comment>
<dbReference type="InterPro" id="IPR028299">
    <property type="entry name" value="ClpA/B_CS2"/>
</dbReference>
<dbReference type="InterPro" id="IPR027417">
    <property type="entry name" value="P-loop_NTPase"/>
</dbReference>
<dbReference type="PROSITE" id="PS00871">
    <property type="entry name" value="CLPAB_2"/>
    <property type="match status" value="1"/>
</dbReference>
<evidence type="ECO:0000256" key="3">
    <source>
        <dbReference type="ARBA" id="ARBA00022741"/>
    </source>
</evidence>
<accession>A0A2M6W4X2</accession>
<evidence type="ECO:0000256" key="7">
    <source>
        <dbReference type="ARBA" id="ARBA00026057"/>
    </source>
</evidence>
<dbReference type="PANTHER" id="PTHR11638">
    <property type="entry name" value="ATP-DEPENDENT CLP PROTEASE"/>
    <property type="match status" value="1"/>
</dbReference>
<dbReference type="AlphaFoldDB" id="A0A2M6W4X2"/>
<dbReference type="NCBIfam" id="TIGR03346">
    <property type="entry name" value="chaperone_ClpB"/>
    <property type="match status" value="1"/>
</dbReference>
<keyword evidence="10" id="KW-0963">Cytoplasm</keyword>
<evidence type="ECO:0000256" key="9">
    <source>
        <dbReference type="RuleBase" id="RU004432"/>
    </source>
</evidence>
<dbReference type="PROSITE" id="PS51903">
    <property type="entry name" value="CLP_R"/>
    <property type="match status" value="1"/>
</dbReference>
<gene>
    <name evidence="10 12" type="primary">clpB</name>
    <name evidence="12" type="ORF">COU31_00915</name>
</gene>
<evidence type="ECO:0000256" key="2">
    <source>
        <dbReference type="ARBA" id="ARBA00022737"/>
    </source>
</evidence>
<comment type="subcellular location">
    <subcellularLocation>
        <location evidence="10">Cytoplasm</location>
    </subcellularLocation>
</comment>
<dbReference type="InterPro" id="IPR001270">
    <property type="entry name" value="ClpA/B"/>
</dbReference>
<dbReference type="InterPro" id="IPR041546">
    <property type="entry name" value="ClpA/ClpB_AAA_lid"/>
</dbReference>